<dbReference type="InterPro" id="IPR000086">
    <property type="entry name" value="NUDIX_hydrolase_dom"/>
</dbReference>
<feature type="domain" description="Nudix hydrolase" evidence="9">
    <location>
        <begin position="59"/>
        <end position="189"/>
    </location>
</feature>
<evidence type="ECO:0000256" key="1">
    <source>
        <dbReference type="ARBA" id="ARBA00001936"/>
    </source>
</evidence>
<evidence type="ECO:0000313" key="10">
    <source>
        <dbReference type="EMBL" id="MCI4682631.1"/>
    </source>
</evidence>
<sequence length="220" mass="24716">MTSFEGRSFDSRDFLARARGKLRHNWPEEAFDPATRPHHGDHRLDEPMGGATALLPAPARPAAVLAPIVAHGDGVSLLLTQRAGSLREHSGQIAFPGGKIEPGESPLEAALREAEEEIGLFRAQVEILGCLDPYQTSTGFRVFPLVGLIRPPLELAPNPQEVEDVFETPLSFLMNAANHQRQFREWQGRRRQFYAMPYENRYIWGATAGMIRNLYERLYL</sequence>
<feature type="region of interest" description="Disordered" evidence="8">
    <location>
        <begin position="26"/>
        <end position="46"/>
    </location>
</feature>
<name>A0ABS9Z4T0_9HYPH</name>
<dbReference type="InterPro" id="IPR000059">
    <property type="entry name" value="NUDIX_hydrolase_NudL_CS"/>
</dbReference>
<keyword evidence="4" id="KW-0479">Metal-binding</keyword>
<proteinExistence type="inferred from homology"/>
<dbReference type="PROSITE" id="PS51462">
    <property type="entry name" value="NUDIX"/>
    <property type="match status" value="1"/>
</dbReference>
<reference evidence="10" key="1">
    <citation type="journal article" date="2022" name="ISME J.">
        <title>Identification of active gaseous-alkane degraders at natural gas seeps.</title>
        <authorList>
            <person name="Farhan Ul Haque M."/>
            <person name="Hernandez M."/>
            <person name="Crombie A.T."/>
            <person name="Murrell J.C."/>
        </authorList>
    </citation>
    <scope>NUCLEOTIDE SEQUENCE</scope>
    <source>
        <strain evidence="10">PC2</strain>
    </source>
</reference>
<evidence type="ECO:0000256" key="2">
    <source>
        <dbReference type="ARBA" id="ARBA00001946"/>
    </source>
</evidence>
<dbReference type="EMBL" id="JAIVFP010000001">
    <property type="protein sequence ID" value="MCI4682631.1"/>
    <property type="molecule type" value="Genomic_DNA"/>
</dbReference>
<evidence type="ECO:0000256" key="6">
    <source>
        <dbReference type="ARBA" id="ARBA00022842"/>
    </source>
</evidence>
<comment type="caution">
    <text evidence="10">The sequence shown here is derived from an EMBL/GenBank/DDBJ whole genome shotgun (WGS) entry which is preliminary data.</text>
</comment>
<dbReference type="PANTHER" id="PTHR12992:SF11">
    <property type="entry name" value="MITOCHONDRIAL COENZYME A DIPHOSPHATASE NUDT8"/>
    <property type="match status" value="1"/>
</dbReference>
<evidence type="ECO:0000256" key="4">
    <source>
        <dbReference type="ARBA" id="ARBA00022723"/>
    </source>
</evidence>
<dbReference type="PANTHER" id="PTHR12992">
    <property type="entry name" value="NUDIX HYDROLASE"/>
    <property type="match status" value="1"/>
</dbReference>
<organism evidence="10 11">
    <name type="scientific">Candidatus Rhodoblastus alkanivorans</name>
    <dbReference type="NCBI Taxonomy" id="2954117"/>
    <lineage>
        <taxon>Bacteria</taxon>
        <taxon>Pseudomonadati</taxon>
        <taxon>Pseudomonadota</taxon>
        <taxon>Alphaproteobacteria</taxon>
        <taxon>Hyphomicrobiales</taxon>
        <taxon>Rhodoblastaceae</taxon>
        <taxon>Rhodoblastus</taxon>
    </lineage>
</organism>
<evidence type="ECO:0000256" key="3">
    <source>
        <dbReference type="ARBA" id="ARBA00006506"/>
    </source>
</evidence>
<keyword evidence="11" id="KW-1185">Reference proteome</keyword>
<dbReference type="SUPFAM" id="SSF55811">
    <property type="entry name" value="Nudix"/>
    <property type="match status" value="1"/>
</dbReference>
<comment type="similarity">
    <text evidence="3">Belongs to the Nudix hydrolase family. PCD1 subfamily.</text>
</comment>
<dbReference type="NCBIfam" id="NF007980">
    <property type="entry name" value="PRK10707.1"/>
    <property type="match status" value="1"/>
</dbReference>
<dbReference type="RefSeq" id="WP_243066629.1">
    <property type="nucleotide sequence ID" value="NZ_JAIVFK010000004.1"/>
</dbReference>
<evidence type="ECO:0000256" key="5">
    <source>
        <dbReference type="ARBA" id="ARBA00022801"/>
    </source>
</evidence>
<protein>
    <submittedName>
        <fullName evidence="10">CoA pyrophosphatase</fullName>
    </submittedName>
</protein>
<comment type="cofactor">
    <cofactor evidence="1">
        <name>Mn(2+)</name>
        <dbReference type="ChEBI" id="CHEBI:29035"/>
    </cofactor>
</comment>
<keyword evidence="7" id="KW-0464">Manganese</keyword>
<dbReference type="InterPro" id="IPR015797">
    <property type="entry name" value="NUDIX_hydrolase-like_dom_sf"/>
</dbReference>
<dbReference type="PROSITE" id="PS01293">
    <property type="entry name" value="NUDIX_COA"/>
    <property type="match status" value="1"/>
</dbReference>
<dbReference type="InterPro" id="IPR045121">
    <property type="entry name" value="CoAse"/>
</dbReference>
<keyword evidence="6" id="KW-0460">Magnesium</keyword>
<comment type="cofactor">
    <cofactor evidence="2">
        <name>Mg(2+)</name>
        <dbReference type="ChEBI" id="CHEBI:18420"/>
    </cofactor>
</comment>
<keyword evidence="5" id="KW-0378">Hydrolase</keyword>
<dbReference type="Proteomes" id="UP001139104">
    <property type="component" value="Unassembled WGS sequence"/>
</dbReference>
<evidence type="ECO:0000313" key="11">
    <source>
        <dbReference type="Proteomes" id="UP001139104"/>
    </source>
</evidence>
<dbReference type="InterPro" id="IPR020084">
    <property type="entry name" value="NUDIX_hydrolase_CS"/>
</dbReference>
<dbReference type="CDD" id="cd03426">
    <property type="entry name" value="NUDIX_CoAse_Nudt7"/>
    <property type="match status" value="1"/>
</dbReference>
<dbReference type="PROSITE" id="PS00893">
    <property type="entry name" value="NUDIX_BOX"/>
    <property type="match status" value="1"/>
</dbReference>
<accession>A0ABS9Z4T0</accession>
<evidence type="ECO:0000256" key="7">
    <source>
        <dbReference type="ARBA" id="ARBA00023211"/>
    </source>
</evidence>
<evidence type="ECO:0000259" key="9">
    <source>
        <dbReference type="PROSITE" id="PS51462"/>
    </source>
</evidence>
<dbReference type="Pfam" id="PF00293">
    <property type="entry name" value="NUDIX"/>
    <property type="match status" value="1"/>
</dbReference>
<gene>
    <name evidence="10" type="ORF">K2U94_07615</name>
</gene>
<evidence type="ECO:0000256" key="8">
    <source>
        <dbReference type="SAM" id="MobiDB-lite"/>
    </source>
</evidence>
<dbReference type="Gene3D" id="3.90.79.10">
    <property type="entry name" value="Nucleoside Triphosphate Pyrophosphohydrolase"/>
    <property type="match status" value="1"/>
</dbReference>